<organism evidence="1 2">
    <name type="scientific">Phlebia brevispora</name>
    <dbReference type="NCBI Taxonomy" id="194682"/>
    <lineage>
        <taxon>Eukaryota</taxon>
        <taxon>Fungi</taxon>
        <taxon>Dikarya</taxon>
        <taxon>Basidiomycota</taxon>
        <taxon>Agaricomycotina</taxon>
        <taxon>Agaricomycetes</taxon>
        <taxon>Polyporales</taxon>
        <taxon>Meruliaceae</taxon>
        <taxon>Phlebia</taxon>
    </lineage>
</organism>
<name>A0ACC1SYX5_9APHY</name>
<sequence length="753" mass="82303">MDNSQQSPGSNIFSDSFGRPLRIFVEASSVVERPKLIRLLRTHGAQIEQWVKNSDIILVDETVPDSLIFAAQWPQKHALSYRWAHQAVRDGRCRGASENWGGHLVRVEVPDAPDRKSPLPTPRQTPIAEGYPAPLPSGTPIPAPLQRASGSPAFFPNADQPPPYSIQLPPQAAVPIVNPDASGYSVQSVPSIVPNLAAAPAPVLQTLLDMLARGAANSIVAPYQQIPNPQLQFTAPYPTAASSSANFVAVPNTQLAYTQSLQEPSNSSSLQQTSQAIYRGSQCVSRSATPDLYAQSGSGKRKSTHRDEPSASAQLRTKGKTRAETPEPPRKQRHHTEEREQPERSHAPIKSDPNDSNGVAKIFTKKHGQSLRFVVDMAVRNRRDVLVEIKKYGGTIVPDIVDADYVILSPHADNFENELRQTLVMDIPAVLPDFIYSCVQEGTILDEEEFSYDGVLVKGKRGKPNYPIDLAAMRAALRPAKPEPRKRGRPKAANKDRKKTTSKKTPRVVSTASSASPAQARNKSAANISAPESHSVAEGAYGTSQSSSVQQPDLHDIDGHHDIPRSPSPTPPASLKVVESGGKARFTSEDEDYFTIYVAHLLRHDPHISTKHMAEKLHQKLSHHSQGSWANYCRKKYDDVELVRRRAFIAWRKRESSAPTNAPAVTNVSSVTQEMPVSNFIVEDLDIIVGYLSGGVPEGLSDDEAFKQLALQVGANSHLVLFHFLTETSSILAEQLLHGSNSGTTIMKQFCPG</sequence>
<evidence type="ECO:0000313" key="2">
    <source>
        <dbReference type="Proteomes" id="UP001148662"/>
    </source>
</evidence>
<comment type="caution">
    <text evidence="1">The sequence shown here is derived from an EMBL/GenBank/DDBJ whole genome shotgun (WGS) entry which is preliminary data.</text>
</comment>
<gene>
    <name evidence="1" type="ORF">NM688_g5190</name>
</gene>
<accession>A0ACC1SYX5</accession>
<dbReference type="EMBL" id="JANHOG010000934">
    <property type="protein sequence ID" value="KAJ3549328.1"/>
    <property type="molecule type" value="Genomic_DNA"/>
</dbReference>
<keyword evidence="2" id="KW-1185">Reference proteome</keyword>
<evidence type="ECO:0000313" key="1">
    <source>
        <dbReference type="EMBL" id="KAJ3549328.1"/>
    </source>
</evidence>
<reference evidence="1" key="1">
    <citation type="submission" date="2022-07" db="EMBL/GenBank/DDBJ databases">
        <title>Genome Sequence of Phlebia brevispora.</title>
        <authorList>
            <person name="Buettner E."/>
        </authorList>
    </citation>
    <scope>NUCLEOTIDE SEQUENCE</scope>
    <source>
        <strain evidence="1">MPL23</strain>
    </source>
</reference>
<dbReference type="Proteomes" id="UP001148662">
    <property type="component" value="Unassembled WGS sequence"/>
</dbReference>
<protein>
    <submittedName>
        <fullName evidence="1">Uncharacterized protein</fullName>
    </submittedName>
</protein>
<proteinExistence type="predicted"/>